<evidence type="ECO:0000313" key="3">
    <source>
        <dbReference type="EMBL" id="KFA69742.1"/>
    </source>
</evidence>
<keyword evidence="2" id="KW-0812">Transmembrane</keyword>
<dbReference type="HOGENOM" id="CLU_056392_1_0_1"/>
<evidence type="ECO:0000256" key="2">
    <source>
        <dbReference type="SAM" id="Phobius"/>
    </source>
</evidence>
<evidence type="ECO:0000313" key="4">
    <source>
        <dbReference type="Proteomes" id="UP000028524"/>
    </source>
</evidence>
<organism evidence="3 4">
    <name type="scientific">Stachybotrys chlorohalonatus (strain IBT 40285)</name>
    <dbReference type="NCBI Taxonomy" id="1283841"/>
    <lineage>
        <taxon>Eukaryota</taxon>
        <taxon>Fungi</taxon>
        <taxon>Dikarya</taxon>
        <taxon>Ascomycota</taxon>
        <taxon>Pezizomycotina</taxon>
        <taxon>Sordariomycetes</taxon>
        <taxon>Hypocreomycetidae</taxon>
        <taxon>Hypocreales</taxon>
        <taxon>Stachybotryaceae</taxon>
        <taxon>Stachybotrys</taxon>
    </lineage>
</organism>
<dbReference type="Proteomes" id="UP000028524">
    <property type="component" value="Unassembled WGS sequence"/>
</dbReference>
<accession>A0A084R0K7</accession>
<keyword evidence="4" id="KW-1185">Reference proteome</keyword>
<sequence length="239" mass="25804">MALLNPVYAFMVPFLFVVTVPLAICAGITSTLAFSVLIIRVIAVYIDIALSLVPKSLLGRSRSRTLTHYHRAASTWPSSAHSDDPSPVLTPVRRRRRRPSSVSIRSGSTTPVGDGGLGLIPSVGPERDFEGIGGWRVPQGDDTTWTAIHSRLELPERQHFGRHHQRSASSGGPVTPGEGSYLMMKSRRRSPEAKALKRSVSPNSSRARTPNGHLAFTGYGGGDGYFSSGYRKTAAQGPE</sequence>
<feature type="region of interest" description="Disordered" evidence="1">
    <location>
        <begin position="74"/>
        <end position="120"/>
    </location>
</feature>
<feature type="transmembrane region" description="Helical" evidence="2">
    <location>
        <begin position="7"/>
        <end position="29"/>
    </location>
</feature>
<evidence type="ECO:0000256" key="1">
    <source>
        <dbReference type="SAM" id="MobiDB-lite"/>
    </source>
</evidence>
<protein>
    <submittedName>
        <fullName evidence="3">Uncharacterized protein</fullName>
    </submittedName>
</protein>
<dbReference type="OrthoDB" id="4492972at2759"/>
<name>A0A084R0K7_STAC4</name>
<reference evidence="3 4" key="1">
    <citation type="journal article" date="2014" name="BMC Genomics">
        <title>Comparative genome sequencing reveals chemotype-specific gene clusters in the toxigenic black mold Stachybotrys.</title>
        <authorList>
            <person name="Semeiks J."/>
            <person name="Borek D."/>
            <person name="Otwinowski Z."/>
            <person name="Grishin N.V."/>
        </authorList>
    </citation>
    <scope>NUCLEOTIDE SEQUENCE [LARGE SCALE GENOMIC DNA]</scope>
    <source>
        <strain evidence="3 4">IBT 40285</strain>
    </source>
</reference>
<proteinExistence type="predicted"/>
<keyword evidence="2" id="KW-0472">Membrane</keyword>
<dbReference type="InParanoid" id="A0A084R0K7"/>
<feature type="region of interest" description="Disordered" evidence="1">
    <location>
        <begin position="158"/>
        <end position="218"/>
    </location>
</feature>
<keyword evidence="2" id="KW-1133">Transmembrane helix</keyword>
<dbReference type="EMBL" id="KL659361">
    <property type="protein sequence ID" value="KFA69742.1"/>
    <property type="molecule type" value="Genomic_DNA"/>
</dbReference>
<gene>
    <name evidence="3" type="ORF">S40285_09098</name>
</gene>
<dbReference type="AlphaFoldDB" id="A0A084R0K7"/>
<feature type="compositionally biased region" description="Low complexity" evidence="1">
    <location>
        <begin position="100"/>
        <end position="111"/>
    </location>
</feature>
<dbReference type="OMA" id="WMGINSR"/>